<dbReference type="PANTHER" id="PTHR33327">
    <property type="entry name" value="ENDONUCLEASE"/>
    <property type="match status" value="1"/>
</dbReference>
<dbReference type="PANTHER" id="PTHR33327:SF3">
    <property type="entry name" value="RNA-DIRECTED DNA POLYMERASE"/>
    <property type="match status" value="1"/>
</dbReference>
<sequence length="357" mass="40711">MTDSDKSGINIIDSDIQAIHFRPVAFIPHDPEVWFAALESRFETRRITNQKQKYAFDLESLPGDDIVAIREVVLNPNVPNVYDRLKEAILRHFLPFREERLRTLLARHSLGDAKPSHHLMRLQLLAGPTAADSEIVRELWHKSLPAHIQPKVTALPEDVPLHQVALTTDKILARTNNKDNYVVAATAHLKVDLDAKHSSEVSKPKTCVDTPTPTSMSRFRSESVFLFLTRNSTLYTTLEENRYPEKFINKNITNKREHRECLTVNKKPLYIRLQFRGDEPSEMLRLKLSRPIQRAFNAGKLQLPFSTRQMITLRLKDKLPRPATSFFIILTAPVEQVILADSLVSCIIGLVSISQCG</sequence>
<gene>
    <name evidence="2" type="ORF">SMRZ_LOCUS22410</name>
</gene>
<evidence type="ECO:0000313" key="2">
    <source>
        <dbReference type="EMBL" id="VDP43173.1"/>
    </source>
</evidence>
<accession>A0A183N285</accession>
<dbReference type="EMBL" id="UZAI01019148">
    <property type="protein sequence ID" value="VDP43173.1"/>
    <property type="molecule type" value="Genomic_DNA"/>
</dbReference>
<reference evidence="2 3" key="1">
    <citation type="submission" date="2018-11" db="EMBL/GenBank/DDBJ databases">
        <authorList>
            <consortium name="Pathogen Informatics"/>
        </authorList>
    </citation>
    <scope>NUCLEOTIDE SEQUENCE [LARGE SCALE GENOMIC DNA]</scope>
    <source>
        <strain evidence="2 3">Zambia</strain>
    </source>
</reference>
<keyword evidence="3" id="KW-1185">Reference proteome</keyword>
<proteinExistence type="predicted"/>
<dbReference type="STRING" id="48269.A0A183N285"/>
<dbReference type="AlphaFoldDB" id="A0A183N285"/>
<protein>
    <recommendedName>
        <fullName evidence="1">DUF7041 domain-containing protein</fullName>
    </recommendedName>
</protein>
<evidence type="ECO:0000259" key="1">
    <source>
        <dbReference type="Pfam" id="PF23055"/>
    </source>
</evidence>
<name>A0A183N285_9TREM</name>
<evidence type="ECO:0000313" key="3">
    <source>
        <dbReference type="Proteomes" id="UP000277204"/>
    </source>
</evidence>
<dbReference type="InterPro" id="IPR055469">
    <property type="entry name" value="DUF7041"/>
</dbReference>
<dbReference type="Pfam" id="PF23055">
    <property type="entry name" value="DUF7041"/>
    <property type="match status" value="1"/>
</dbReference>
<organism evidence="2 3">
    <name type="scientific">Schistosoma margrebowiei</name>
    <dbReference type="NCBI Taxonomy" id="48269"/>
    <lineage>
        <taxon>Eukaryota</taxon>
        <taxon>Metazoa</taxon>
        <taxon>Spiralia</taxon>
        <taxon>Lophotrochozoa</taxon>
        <taxon>Platyhelminthes</taxon>
        <taxon>Trematoda</taxon>
        <taxon>Digenea</taxon>
        <taxon>Strigeidida</taxon>
        <taxon>Schistosomatoidea</taxon>
        <taxon>Schistosomatidae</taxon>
        <taxon>Schistosoma</taxon>
    </lineage>
</organism>
<feature type="domain" description="DUF7041" evidence="1">
    <location>
        <begin position="25"/>
        <end position="105"/>
    </location>
</feature>
<dbReference type="Proteomes" id="UP000277204">
    <property type="component" value="Unassembled WGS sequence"/>
</dbReference>